<evidence type="ECO:0000313" key="3">
    <source>
        <dbReference type="Proteomes" id="UP001296706"/>
    </source>
</evidence>
<dbReference type="Proteomes" id="UP001296706">
    <property type="component" value="Unassembled WGS sequence"/>
</dbReference>
<accession>A0ABX1RIS4</accession>
<dbReference type="InterPro" id="IPR024344">
    <property type="entry name" value="MDMPI_metal-binding"/>
</dbReference>
<comment type="caution">
    <text evidence="2">The sequence shown here is derived from an EMBL/GenBank/DDBJ whole genome shotgun (WGS) entry which is preliminary data.</text>
</comment>
<dbReference type="InterPro" id="IPR034660">
    <property type="entry name" value="DinB/YfiT-like"/>
</dbReference>
<dbReference type="EMBL" id="JAAXKY010000096">
    <property type="protein sequence ID" value="NMH80295.1"/>
    <property type="molecule type" value="Genomic_DNA"/>
</dbReference>
<name>A0ABX1RIS4_9PSEU</name>
<keyword evidence="3" id="KW-1185">Reference proteome</keyword>
<organism evidence="2 3">
    <name type="scientific">Pseudonocardia xinjiangensis</name>
    <dbReference type="NCBI Taxonomy" id="75289"/>
    <lineage>
        <taxon>Bacteria</taxon>
        <taxon>Bacillati</taxon>
        <taxon>Actinomycetota</taxon>
        <taxon>Actinomycetes</taxon>
        <taxon>Pseudonocardiales</taxon>
        <taxon>Pseudonocardiaceae</taxon>
        <taxon>Pseudonocardia</taxon>
    </lineage>
</organism>
<dbReference type="NCBIfam" id="TIGR03083">
    <property type="entry name" value="maleylpyruvate isomerase family mycothiol-dependent enzyme"/>
    <property type="match status" value="1"/>
</dbReference>
<evidence type="ECO:0000313" key="2">
    <source>
        <dbReference type="EMBL" id="NMH80295.1"/>
    </source>
</evidence>
<keyword evidence="2" id="KW-0413">Isomerase</keyword>
<dbReference type="Gene3D" id="1.20.120.450">
    <property type="entry name" value="dinb family like domain"/>
    <property type="match status" value="1"/>
</dbReference>
<dbReference type="RefSeq" id="WP_169398350.1">
    <property type="nucleotide sequence ID" value="NZ_JAAXKY010000096.1"/>
</dbReference>
<dbReference type="InterPro" id="IPR017517">
    <property type="entry name" value="Maleyloyr_isom"/>
</dbReference>
<dbReference type="GO" id="GO:0016853">
    <property type="term" value="F:isomerase activity"/>
    <property type="evidence" value="ECO:0007669"/>
    <property type="project" value="UniProtKB-KW"/>
</dbReference>
<feature type="domain" description="Mycothiol-dependent maleylpyruvate isomerase metal-binding" evidence="1">
    <location>
        <begin position="25"/>
        <end position="114"/>
    </location>
</feature>
<reference evidence="2 3" key="1">
    <citation type="submission" date="2020-04" db="EMBL/GenBank/DDBJ databases">
        <authorList>
            <person name="Klaysubun C."/>
            <person name="Duangmal K."/>
            <person name="Lipun K."/>
        </authorList>
    </citation>
    <scope>NUCLEOTIDE SEQUENCE [LARGE SCALE GENOMIC DNA]</scope>
    <source>
        <strain evidence="2 3">JCM 11839</strain>
    </source>
</reference>
<protein>
    <submittedName>
        <fullName evidence="2">Maleylpyruvate isomerase family mycothiol-dependent enzyme</fullName>
    </submittedName>
</protein>
<sequence>MPLFRDRDALPTGLKTGRDLWPAVHSERAALAADLAVLTDEQWATPSLCSGLSVREVLAHLTAAGSLSPVRWFAGVVRSRFDFDDQVARRLAEQLGDTPADTLARFRGVVTSTTAPPLPRIALLGEVVVHGEDIRRPLGIERDHPIEVLTRLAEFYTHSDLMFPGKTRVAGVRLVATDGPFTTGAGPLVSGTTLAIMMATAGRAVYCDELTGDGVATLRIPR</sequence>
<gene>
    <name evidence="2" type="ORF">HF577_24810</name>
</gene>
<dbReference type="SUPFAM" id="SSF109854">
    <property type="entry name" value="DinB/YfiT-like putative metalloenzymes"/>
    <property type="match status" value="1"/>
</dbReference>
<evidence type="ECO:0000259" key="1">
    <source>
        <dbReference type="Pfam" id="PF11716"/>
    </source>
</evidence>
<dbReference type="Pfam" id="PF11716">
    <property type="entry name" value="MDMPI_N"/>
    <property type="match status" value="1"/>
</dbReference>
<proteinExistence type="predicted"/>